<evidence type="ECO:0000313" key="2">
    <source>
        <dbReference type="Proteomes" id="UP000016714"/>
    </source>
</evidence>
<dbReference type="AlphaFoldDB" id="A0A2I3C8T0"/>
<dbReference type="HOGENOM" id="CLU_3067424_0_0_6"/>
<name>A0A2I3C8T0_VIBAX</name>
<dbReference type="Proteomes" id="UP000016714">
    <property type="component" value="Chromosome 1"/>
</dbReference>
<dbReference type="KEGG" id="vag:N646_1461"/>
<dbReference type="Gene3D" id="3.10.520.10">
    <property type="entry name" value="ApbE-like domains"/>
    <property type="match status" value="1"/>
</dbReference>
<dbReference type="SUPFAM" id="SSF143631">
    <property type="entry name" value="ApbE-like"/>
    <property type="match status" value="1"/>
</dbReference>
<sequence>MTADGLATGLMVLGEDKGMAIANENNIPVFMIVKTEDGFKELASEAYKPFMKK</sequence>
<dbReference type="InterPro" id="IPR003374">
    <property type="entry name" value="ApbE-like_sf"/>
</dbReference>
<gene>
    <name evidence="1" type="ORF">N646_1461</name>
</gene>
<evidence type="ECO:0000313" key="1">
    <source>
        <dbReference type="EMBL" id="AGV17294.1"/>
    </source>
</evidence>
<protein>
    <submittedName>
        <fullName evidence="1">Thiamin biosynthesis lipoprotein ApbE</fullName>
    </submittedName>
</protein>
<keyword evidence="1" id="KW-0449">Lipoprotein</keyword>
<dbReference type="EMBL" id="CP006718">
    <property type="protein sequence ID" value="AGV17294.1"/>
    <property type="molecule type" value="Genomic_DNA"/>
</dbReference>
<reference evidence="1 2" key="1">
    <citation type="journal article" date="2015" name="Genome Announc.">
        <title>Complete genome sequence of Vibrio alginolyticus ATCC 17749.</title>
        <authorList>
            <person name="Liu X.F."/>
            <person name="Cao Y."/>
            <person name="Zhang H.L."/>
            <person name="Chen Y.J."/>
            <person name="Hu C.J."/>
        </authorList>
    </citation>
    <scope>NUCLEOTIDE SEQUENCE [LARGE SCALE GENOMIC DNA]</scope>
    <source>
        <strain evidence="2">ATCC 17749 / DSM 2171 / NBRC 15630 / NCIMB 1903 / NCTC 12160 / XII-53</strain>
    </source>
</reference>
<organism evidence="1 2">
    <name type="scientific">Vibrio alginolyticus (strain ATCC 17749 / DSM 2171 / NBRC 15630 / NCIMB 1903 / NCTC 12160 / XII-53)</name>
    <dbReference type="NCBI Taxonomy" id="1219076"/>
    <lineage>
        <taxon>Bacteria</taxon>
        <taxon>Pseudomonadati</taxon>
        <taxon>Pseudomonadota</taxon>
        <taxon>Gammaproteobacteria</taxon>
        <taxon>Vibrionales</taxon>
        <taxon>Vibrionaceae</taxon>
        <taxon>Vibrio</taxon>
    </lineage>
</organism>
<proteinExistence type="predicted"/>
<accession>A0A2I3C8T0</accession>